<dbReference type="AlphaFoldDB" id="A0A2U1JY22"/>
<dbReference type="RefSeq" id="WP_116555255.1">
    <property type="nucleotide sequence ID" value="NZ_QCZG01000027.1"/>
</dbReference>
<comment type="caution">
    <text evidence="2">The sequence shown here is derived from an EMBL/GenBank/DDBJ whole genome shotgun (WGS) entry which is preliminary data.</text>
</comment>
<accession>A0A2U1JY22</accession>
<feature type="transmembrane region" description="Helical" evidence="1">
    <location>
        <begin position="44"/>
        <end position="61"/>
    </location>
</feature>
<keyword evidence="3" id="KW-1185">Reference proteome</keyword>
<keyword evidence="1" id="KW-1133">Transmembrane helix</keyword>
<feature type="transmembrane region" description="Helical" evidence="1">
    <location>
        <begin position="101"/>
        <end position="122"/>
    </location>
</feature>
<evidence type="ECO:0000313" key="3">
    <source>
        <dbReference type="Proteomes" id="UP000245998"/>
    </source>
</evidence>
<dbReference type="Pfam" id="PF11457">
    <property type="entry name" value="DUF3021"/>
    <property type="match status" value="1"/>
</dbReference>
<gene>
    <name evidence="2" type="ORF">DCC39_12570</name>
</gene>
<feature type="transmembrane region" description="Helical" evidence="1">
    <location>
        <begin position="73"/>
        <end position="95"/>
    </location>
</feature>
<evidence type="ECO:0000313" key="2">
    <source>
        <dbReference type="EMBL" id="PWA09673.1"/>
    </source>
</evidence>
<evidence type="ECO:0000256" key="1">
    <source>
        <dbReference type="SAM" id="Phobius"/>
    </source>
</evidence>
<organism evidence="2 3">
    <name type="scientific">Pueribacillus theae</name>
    <dbReference type="NCBI Taxonomy" id="2171751"/>
    <lineage>
        <taxon>Bacteria</taxon>
        <taxon>Bacillati</taxon>
        <taxon>Bacillota</taxon>
        <taxon>Bacilli</taxon>
        <taxon>Bacillales</taxon>
        <taxon>Bacillaceae</taxon>
        <taxon>Pueribacillus</taxon>
    </lineage>
</organism>
<dbReference type="OrthoDB" id="2735472at2"/>
<keyword evidence="1" id="KW-0812">Transmembrane</keyword>
<name>A0A2U1JY22_9BACI</name>
<keyword evidence="1" id="KW-0472">Membrane</keyword>
<dbReference type="EMBL" id="QCZG01000027">
    <property type="protein sequence ID" value="PWA09673.1"/>
    <property type="molecule type" value="Genomic_DNA"/>
</dbReference>
<reference evidence="2 3" key="1">
    <citation type="submission" date="2018-04" db="EMBL/GenBank/DDBJ databases">
        <title>Camelliibacillus theae gen. nov., sp. nov., isolated from Pu'er tea.</title>
        <authorList>
            <person name="Niu L."/>
        </authorList>
    </citation>
    <scope>NUCLEOTIDE SEQUENCE [LARGE SCALE GENOMIC DNA]</scope>
    <source>
        <strain evidence="2 3">T8</strain>
    </source>
</reference>
<proteinExistence type="predicted"/>
<protein>
    <submittedName>
        <fullName evidence="2">DUF3021 domain-containing protein</fullName>
    </submittedName>
</protein>
<feature type="transmembrane region" description="Helical" evidence="1">
    <location>
        <begin position="12"/>
        <end position="32"/>
    </location>
</feature>
<sequence>MKTFLFRSMIGIFFGAFISIVITFLAIYFGGYETLDSGVFMKNSAGAIFCGWLFTVSPLYFENHNLTLPQQTGLHFFTTIIPYFILATSIGWIPFNVKSVLFGIGLFIIIYAIIWTCFYLYFKNLLKKLNDELKHI</sequence>
<dbReference type="Proteomes" id="UP000245998">
    <property type="component" value="Unassembled WGS sequence"/>
</dbReference>
<dbReference type="InterPro" id="IPR021560">
    <property type="entry name" value="DUF3021"/>
</dbReference>